<dbReference type="Proteomes" id="UP000683507">
    <property type="component" value="Chromosome"/>
</dbReference>
<sequence>MKSILLVLLILAFSFAGNAQLSTVTGGNFGFSASGGLIMNKPFGSGLGANFGVTTSLYELFFPEISLGYSSSTYGVDTLGENQQNKSTFLGLGLNNKVPLFSLAMGKSKHQECWYLNLKLLLDYHYRFNLGSQSNFPFKAANESGLNLGIGIRPSFSGADKSRVAWAFFYDVFYHLDLNKTDQPSMGTSIQQNGLFFRLTVLHYKTSNMLGGGSKKKAYKRNY</sequence>
<dbReference type="EMBL" id="OU015584">
    <property type="protein sequence ID" value="CAG5087825.1"/>
    <property type="molecule type" value="Genomic_DNA"/>
</dbReference>
<organism evidence="2 3">
    <name type="scientific">Parvicella tangerina</name>
    <dbReference type="NCBI Taxonomy" id="2829795"/>
    <lineage>
        <taxon>Bacteria</taxon>
        <taxon>Pseudomonadati</taxon>
        <taxon>Bacteroidota</taxon>
        <taxon>Flavobacteriia</taxon>
        <taxon>Flavobacteriales</taxon>
        <taxon>Parvicellaceae</taxon>
        <taxon>Parvicella</taxon>
    </lineage>
</organism>
<gene>
    <name evidence="2" type="ORF">CRYO30217_03591</name>
</gene>
<evidence type="ECO:0000313" key="3">
    <source>
        <dbReference type="Proteomes" id="UP000683507"/>
    </source>
</evidence>
<evidence type="ECO:0008006" key="4">
    <source>
        <dbReference type="Google" id="ProtNLM"/>
    </source>
</evidence>
<name>A0A916JQS7_9FLAO</name>
<evidence type="ECO:0000313" key="2">
    <source>
        <dbReference type="EMBL" id="CAG5087825.1"/>
    </source>
</evidence>
<proteinExistence type="predicted"/>
<feature type="chain" id="PRO_5037332602" description="Outer membrane protein beta-barrel domain-containing protein" evidence="1">
    <location>
        <begin position="20"/>
        <end position="223"/>
    </location>
</feature>
<dbReference type="KEGG" id="ptan:CRYO30217_03591"/>
<feature type="signal peptide" evidence="1">
    <location>
        <begin position="1"/>
        <end position="19"/>
    </location>
</feature>
<keyword evidence="3" id="KW-1185">Reference proteome</keyword>
<keyword evidence="1" id="KW-0732">Signal</keyword>
<protein>
    <recommendedName>
        <fullName evidence="4">Outer membrane protein beta-barrel domain-containing protein</fullName>
    </recommendedName>
</protein>
<accession>A0A916JQS7</accession>
<dbReference type="AlphaFoldDB" id="A0A916JQS7"/>
<dbReference type="RefSeq" id="WP_258543759.1">
    <property type="nucleotide sequence ID" value="NZ_OU015584.1"/>
</dbReference>
<reference evidence="2" key="1">
    <citation type="submission" date="2021-04" db="EMBL/GenBank/DDBJ databases">
        <authorList>
            <person name="Rodrigo-Torres L."/>
            <person name="Arahal R. D."/>
            <person name="Lucena T."/>
        </authorList>
    </citation>
    <scope>NUCLEOTIDE SEQUENCE</scope>
    <source>
        <strain evidence="2">AS29M-1</strain>
    </source>
</reference>
<evidence type="ECO:0000256" key="1">
    <source>
        <dbReference type="SAM" id="SignalP"/>
    </source>
</evidence>